<dbReference type="STRING" id="29539.SAMN02745716_1303"/>
<sequence length="275" mass="30654">MSEEQRDANGAEQDRRQAADDARSVEPEGRHADRADEASTPPEAVAKERPKPGAKRKRKKSAEDEPPAPEEIPGAHLEPDLVLETERAEGDEDEDDFSAILERVREQTGETEIEAEAEAEVEELEAEPESVEETASERRERVFDLARGARYQATGKRKTAVARVLVRPGSGRWYLNGRRLEDYLPRVKLQKVVRQPLQVLGLEGRVDVVVKVRGGGVSAQAGAIRHGLARALAGADPALRPELKRRGFLTRDAREVERKKAGLKKARKRPQFSKR</sequence>
<keyword evidence="2 5" id="KW-0689">Ribosomal protein</keyword>
<protein>
    <recommendedName>
        <fullName evidence="4 5">Small ribosomal subunit protein uS9</fullName>
    </recommendedName>
</protein>
<dbReference type="GO" id="GO:0006412">
    <property type="term" value="P:translation"/>
    <property type="evidence" value="ECO:0007669"/>
    <property type="project" value="UniProtKB-UniRule"/>
</dbReference>
<dbReference type="PROSITE" id="PS00360">
    <property type="entry name" value="RIBOSOMAL_S9"/>
    <property type="match status" value="1"/>
</dbReference>
<accession>A0A1H6FSB4</accession>
<dbReference type="OrthoDB" id="9803965at2"/>
<evidence type="ECO:0000256" key="4">
    <source>
        <dbReference type="ARBA" id="ARBA00035259"/>
    </source>
</evidence>
<feature type="compositionally biased region" description="Basic residues" evidence="7">
    <location>
        <begin position="261"/>
        <end position="275"/>
    </location>
</feature>
<proteinExistence type="inferred from homology"/>
<dbReference type="PANTHER" id="PTHR21569:SF1">
    <property type="entry name" value="SMALL RIBOSOMAL SUBUNIT PROTEIN US9M"/>
    <property type="match status" value="1"/>
</dbReference>
<dbReference type="GO" id="GO:0003735">
    <property type="term" value="F:structural constituent of ribosome"/>
    <property type="evidence" value="ECO:0007669"/>
    <property type="project" value="InterPro"/>
</dbReference>
<evidence type="ECO:0000256" key="1">
    <source>
        <dbReference type="ARBA" id="ARBA00005251"/>
    </source>
</evidence>
<feature type="region of interest" description="Disordered" evidence="7">
    <location>
        <begin position="1"/>
        <end position="139"/>
    </location>
</feature>
<feature type="region of interest" description="Disordered" evidence="7">
    <location>
        <begin position="255"/>
        <end position="275"/>
    </location>
</feature>
<evidence type="ECO:0000256" key="3">
    <source>
        <dbReference type="ARBA" id="ARBA00023274"/>
    </source>
</evidence>
<dbReference type="SUPFAM" id="SSF54211">
    <property type="entry name" value="Ribosomal protein S5 domain 2-like"/>
    <property type="match status" value="1"/>
</dbReference>
<name>A0A1H6FSB4_THEAL</name>
<dbReference type="FunFam" id="3.30.230.10:FF:000001">
    <property type="entry name" value="30S ribosomal protein S9"/>
    <property type="match status" value="1"/>
</dbReference>
<dbReference type="PANTHER" id="PTHR21569">
    <property type="entry name" value="RIBOSOMAL PROTEIN S9"/>
    <property type="match status" value="1"/>
</dbReference>
<evidence type="ECO:0000313" key="8">
    <source>
        <dbReference type="EMBL" id="SEH13759.1"/>
    </source>
</evidence>
<dbReference type="Proteomes" id="UP000222056">
    <property type="component" value="Unassembled WGS sequence"/>
</dbReference>
<gene>
    <name evidence="5" type="primary">rpsI</name>
    <name evidence="8" type="ORF">SAMN02745716_1303</name>
</gene>
<dbReference type="NCBIfam" id="NF001099">
    <property type="entry name" value="PRK00132.1"/>
    <property type="match status" value="1"/>
</dbReference>
<reference evidence="9" key="1">
    <citation type="submission" date="2016-10" db="EMBL/GenBank/DDBJ databases">
        <authorList>
            <person name="Varghese N."/>
            <person name="Submissions S."/>
        </authorList>
    </citation>
    <scope>NUCLEOTIDE SEQUENCE [LARGE SCALE GENOMIC DNA]</scope>
    <source>
        <strain evidence="9">ATCC 35263</strain>
    </source>
</reference>
<dbReference type="Gene3D" id="3.30.230.10">
    <property type="match status" value="1"/>
</dbReference>
<evidence type="ECO:0000256" key="6">
    <source>
        <dbReference type="RuleBase" id="RU003815"/>
    </source>
</evidence>
<feature type="compositionally biased region" description="Acidic residues" evidence="7">
    <location>
        <begin position="109"/>
        <end position="134"/>
    </location>
</feature>
<dbReference type="InterPro" id="IPR014721">
    <property type="entry name" value="Ribsml_uS5_D2-typ_fold_subgr"/>
</dbReference>
<dbReference type="Pfam" id="PF00380">
    <property type="entry name" value="Ribosomal_S9"/>
    <property type="match status" value="1"/>
</dbReference>
<dbReference type="InterPro" id="IPR020568">
    <property type="entry name" value="Ribosomal_Su5_D2-typ_SF"/>
</dbReference>
<dbReference type="AlphaFoldDB" id="A0A1H6FSB4"/>
<keyword evidence="9" id="KW-1185">Reference proteome</keyword>
<dbReference type="InterPro" id="IPR023035">
    <property type="entry name" value="Ribosomal_uS9_bac/plastid"/>
</dbReference>
<organism evidence="8 9">
    <name type="scientific">Thermoleophilum album</name>
    <dbReference type="NCBI Taxonomy" id="29539"/>
    <lineage>
        <taxon>Bacteria</taxon>
        <taxon>Bacillati</taxon>
        <taxon>Actinomycetota</taxon>
        <taxon>Thermoleophilia</taxon>
        <taxon>Thermoleophilales</taxon>
        <taxon>Thermoleophilaceae</taxon>
        <taxon>Thermoleophilum</taxon>
    </lineage>
</organism>
<evidence type="ECO:0000256" key="7">
    <source>
        <dbReference type="SAM" id="MobiDB-lite"/>
    </source>
</evidence>
<feature type="compositionally biased region" description="Basic and acidic residues" evidence="7">
    <location>
        <begin position="1"/>
        <end position="37"/>
    </location>
</feature>
<dbReference type="GO" id="GO:0015935">
    <property type="term" value="C:small ribosomal subunit"/>
    <property type="evidence" value="ECO:0007669"/>
    <property type="project" value="UniProtKB-ARBA"/>
</dbReference>
<keyword evidence="3 5" id="KW-0687">Ribonucleoprotein</keyword>
<evidence type="ECO:0000256" key="2">
    <source>
        <dbReference type="ARBA" id="ARBA00022980"/>
    </source>
</evidence>
<evidence type="ECO:0000313" key="9">
    <source>
        <dbReference type="Proteomes" id="UP000222056"/>
    </source>
</evidence>
<comment type="similarity">
    <text evidence="1 5 6">Belongs to the universal ribosomal protein uS9 family.</text>
</comment>
<dbReference type="HAMAP" id="MF_00532_B">
    <property type="entry name" value="Ribosomal_uS9_B"/>
    <property type="match status" value="1"/>
</dbReference>
<evidence type="ECO:0000256" key="5">
    <source>
        <dbReference type="HAMAP-Rule" id="MF_00532"/>
    </source>
</evidence>
<dbReference type="GO" id="GO:0003723">
    <property type="term" value="F:RNA binding"/>
    <property type="evidence" value="ECO:0007669"/>
    <property type="project" value="TreeGrafter"/>
</dbReference>
<dbReference type="GO" id="GO:0005737">
    <property type="term" value="C:cytoplasm"/>
    <property type="evidence" value="ECO:0007669"/>
    <property type="project" value="UniProtKB-ARBA"/>
</dbReference>
<dbReference type="InterPro" id="IPR020574">
    <property type="entry name" value="Ribosomal_uS9_CS"/>
</dbReference>
<dbReference type="InterPro" id="IPR000754">
    <property type="entry name" value="Ribosomal_uS9"/>
</dbReference>
<dbReference type="EMBL" id="FNWJ01000002">
    <property type="protein sequence ID" value="SEH13759.1"/>
    <property type="molecule type" value="Genomic_DNA"/>
</dbReference>